<proteinExistence type="predicted"/>
<comment type="caution">
    <text evidence="1">The sequence shown here is derived from an EMBL/GenBank/DDBJ whole genome shotgun (WGS) entry which is preliminary data.</text>
</comment>
<name>A0ACB5RIS4_9CLOT</name>
<evidence type="ECO:0000313" key="1">
    <source>
        <dbReference type="EMBL" id="GKX68991.1"/>
    </source>
</evidence>
<sequence>MSKTLTKVLAVSLIVLGGFGLNGIVNPKTASACPYHVSDRLGSYPGYVLSMRNESYDSNVAQVQQFLRDLYFSTPADPKYNVYCITVDGHFGPATQAAVLFYQDQHGLSRDGQVGPATWSSMQNHA</sequence>
<dbReference type="EMBL" id="BROD01000002">
    <property type="protein sequence ID" value="GKX68991.1"/>
    <property type="molecule type" value="Genomic_DNA"/>
</dbReference>
<organism evidence="1 2">
    <name type="scientific">Inconstantimicrobium mannanitabidum</name>
    <dbReference type="NCBI Taxonomy" id="1604901"/>
    <lineage>
        <taxon>Bacteria</taxon>
        <taxon>Bacillati</taxon>
        <taxon>Bacillota</taxon>
        <taxon>Clostridia</taxon>
        <taxon>Eubacteriales</taxon>
        <taxon>Clostridiaceae</taxon>
        <taxon>Inconstantimicrobium</taxon>
    </lineage>
</organism>
<gene>
    <name evidence="1" type="ORF">rsdtw13_42490</name>
</gene>
<reference evidence="1" key="1">
    <citation type="journal article" date="2025" name="Int. J. Syst. Evol. Microbiol.">
        <title>Inconstantimicrobium mannanitabidum sp. nov., a novel member of the family Clostridiaceae isolated from anoxic soil under the treatment of reductive soil disinfestation.</title>
        <authorList>
            <person name="Ueki A."/>
            <person name="Tonouchi A."/>
            <person name="Honma S."/>
            <person name="Kaku N."/>
            <person name="Ueki K."/>
        </authorList>
    </citation>
    <scope>NUCLEOTIDE SEQUENCE</scope>
    <source>
        <strain evidence="1">TW13</strain>
    </source>
</reference>
<evidence type="ECO:0000313" key="2">
    <source>
        <dbReference type="Proteomes" id="UP001058074"/>
    </source>
</evidence>
<accession>A0ACB5RIS4</accession>
<protein>
    <submittedName>
        <fullName evidence="1">Uncharacterized protein</fullName>
    </submittedName>
</protein>
<dbReference type="Proteomes" id="UP001058074">
    <property type="component" value="Unassembled WGS sequence"/>
</dbReference>
<keyword evidence="2" id="KW-1185">Reference proteome</keyword>